<evidence type="ECO:0000259" key="6">
    <source>
        <dbReference type="PROSITE" id="PS51096"/>
    </source>
</evidence>
<evidence type="ECO:0000256" key="4">
    <source>
        <dbReference type="ARBA" id="ARBA00022679"/>
    </source>
</evidence>
<comment type="subunit">
    <text evidence="5">Homodimer. The dihydroxyacetone kinase complex is composed of a homodimer of DhaM, a homodimer of DhaK and the subunit DhaL.</text>
</comment>
<comment type="catalytic activity">
    <reaction evidence="1">
        <text>dihydroxyacetone + phosphoenolpyruvate = dihydroxyacetone phosphate + pyruvate</text>
        <dbReference type="Rhea" id="RHEA:18381"/>
        <dbReference type="ChEBI" id="CHEBI:15361"/>
        <dbReference type="ChEBI" id="CHEBI:16016"/>
        <dbReference type="ChEBI" id="CHEBI:57642"/>
        <dbReference type="ChEBI" id="CHEBI:58702"/>
        <dbReference type="EC" id="2.7.1.121"/>
    </reaction>
</comment>
<dbReference type="PANTHER" id="PTHR38594:SF1">
    <property type="entry name" value="PEP-DEPENDENT DIHYDROXYACETONE KINASE, PHOSPHORYL DONOR SUBUNIT DHAM"/>
    <property type="match status" value="1"/>
</dbReference>
<dbReference type="EC" id="2.7.1.121" evidence="3"/>
<comment type="function">
    <text evidence="2">Component of the dihydroxyacetone kinase complex, which is responsible for the phosphoenolpyruvate (PEP)-dependent phosphorylation of dihydroxyacetone. DhaM serves as the phosphoryl donor. Is phosphorylated by phosphoenolpyruvate in an EI- and HPr-dependent reaction, and a phosphorelay system on histidine residues finally leads to phosphoryl transfer to DhaL and dihydroxyacetone.</text>
</comment>
<feature type="domain" description="PTS EIIA type-4" evidence="6">
    <location>
        <begin position="4"/>
        <end position="129"/>
    </location>
</feature>
<dbReference type="Pfam" id="PF03610">
    <property type="entry name" value="EIIA-man"/>
    <property type="match status" value="1"/>
</dbReference>
<dbReference type="RefSeq" id="WP_261953365.1">
    <property type="nucleotide sequence ID" value="NZ_AP026073.1"/>
</dbReference>
<dbReference type="InterPro" id="IPR036662">
    <property type="entry name" value="PTS_EIIA_man-typ_sf"/>
</dbReference>
<keyword evidence="8" id="KW-1185">Reference proteome</keyword>
<gene>
    <name evidence="7" type="ORF">HEK616_29540</name>
</gene>
<dbReference type="InterPro" id="IPR039643">
    <property type="entry name" value="DhaM"/>
</dbReference>
<dbReference type="SUPFAM" id="SSF53062">
    <property type="entry name" value="PTS system fructose IIA component-like"/>
    <property type="match status" value="1"/>
</dbReference>
<proteinExistence type="predicted"/>
<evidence type="ECO:0000313" key="7">
    <source>
        <dbReference type="EMBL" id="BDM69467.1"/>
    </source>
</evidence>
<dbReference type="PROSITE" id="PS51096">
    <property type="entry name" value="PTS_EIIA_TYPE_4"/>
    <property type="match status" value="1"/>
</dbReference>
<evidence type="ECO:0000313" key="8">
    <source>
        <dbReference type="Proteomes" id="UP001059597"/>
    </source>
</evidence>
<accession>A0ABN6QTF3</accession>
<evidence type="ECO:0000256" key="1">
    <source>
        <dbReference type="ARBA" id="ARBA00001113"/>
    </source>
</evidence>
<sequence length="131" mass="13159">MTPLVGIVLVSHRAEIAFGVRTLVEQMAGPGVVVAPAGGTDDGRTGTSYPRILRALRTAATSEAGAVVLPDLGSSVLATRLVLTDHPGIHAVLADAPFLEGAVAAAVTAASGAALPTVLKAAEEARHTSKF</sequence>
<organism evidence="7 8">
    <name type="scientific">Streptomyces nigrescens</name>
    <dbReference type="NCBI Taxonomy" id="1920"/>
    <lineage>
        <taxon>Bacteria</taxon>
        <taxon>Bacillati</taxon>
        <taxon>Actinomycetota</taxon>
        <taxon>Actinomycetes</taxon>
        <taxon>Kitasatosporales</taxon>
        <taxon>Streptomycetaceae</taxon>
        <taxon>Streptomyces</taxon>
    </lineage>
</organism>
<dbReference type="InterPro" id="IPR004701">
    <property type="entry name" value="PTS_EIIA_man-typ"/>
</dbReference>
<dbReference type="Gene3D" id="3.40.50.510">
    <property type="entry name" value="Phosphotransferase system, mannose-type IIA component"/>
    <property type="match status" value="1"/>
</dbReference>
<reference evidence="7" key="1">
    <citation type="submission" date="2022-06" db="EMBL/GenBank/DDBJ databases">
        <title>Complete genome sequence of Streptomyces nigrescens HEK616.</title>
        <authorList>
            <person name="Asamizu S."/>
            <person name="Onaka H."/>
        </authorList>
    </citation>
    <scope>NUCLEOTIDE SEQUENCE</scope>
    <source>
        <strain evidence="7">HEK616</strain>
    </source>
</reference>
<evidence type="ECO:0000256" key="3">
    <source>
        <dbReference type="ARBA" id="ARBA00012095"/>
    </source>
</evidence>
<dbReference type="PANTHER" id="PTHR38594">
    <property type="entry name" value="PEP-DEPENDENT DIHYDROXYACETONE KINASE, PHOSPHORYL DONOR SUBUNIT DHAM"/>
    <property type="match status" value="1"/>
</dbReference>
<protein>
    <recommendedName>
        <fullName evidence="3">phosphoenolpyruvate--glycerone phosphotransferase</fullName>
        <ecNumber evidence="3">2.7.1.121</ecNumber>
    </recommendedName>
</protein>
<keyword evidence="4" id="KW-0808">Transferase</keyword>
<dbReference type="NCBIfam" id="TIGR02364">
    <property type="entry name" value="dha_pts"/>
    <property type="match status" value="1"/>
</dbReference>
<dbReference type="EMBL" id="AP026073">
    <property type="protein sequence ID" value="BDM69467.1"/>
    <property type="molecule type" value="Genomic_DNA"/>
</dbReference>
<name>A0ABN6QTF3_STRNI</name>
<dbReference type="Proteomes" id="UP001059597">
    <property type="component" value="Chromosome"/>
</dbReference>
<dbReference type="InterPro" id="IPR012844">
    <property type="entry name" value="DhaM_N"/>
</dbReference>
<evidence type="ECO:0000256" key="5">
    <source>
        <dbReference type="ARBA" id="ARBA00046577"/>
    </source>
</evidence>
<evidence type="ECO:0000256" key="2">
    <source>
        <dbReference type="ARBA" id="ARBA00002788"/>
    </source>
</evidence>